<gene>
    <name evidence="3" type="primary">LOC110797195</name>
</gene>
<dbReference type="AlphaFoldDB" id="A0A9R0IYG4"/>
<dbReference type="InterPro" id="IPR051761">
    <property type="entry name" value="MLP-like_ligand-binding"/>
</dbReference>
<reference evidence="3" key="2">
    <citation type="submission" date="2025-08" db="UniProtKB">
        <authorList>
            <consortium name="RefSeq"/>
        </authorList>
    </citation>
    <scope>IDENTIFICATION</scope>
    <source>
        <tissue evidence="3">Leaf</tissue>
    </source>
</reference>
<dbReference type="SUPFAM" id="SSF55961">
    <property type="entry name" value="Bet v1-like"/>
    <property type="match status" value="1"/>
</dbReference>
<reference evidence="2" key="1">
    <citation type="journal article" date="2021" name="Nat. Commun.">
        <title>Genomic analyses provide insights into spinach domestication and the genetic basis of agronomic traits.</title>
        <authorList>
            <person name="Cai X."/>
            <person name="Sun X."/>
            <person name="Xu C."/>
            <person name="Sun H."/>
            <person name="Wang X."/>
            <person name="Ge C."/>
            <person name="Zhang Z."/>
            <person name="Wang Q."/>
            <person name="Fei Z."/>
            <person name="Jiao C."/>
            <person name="Wang Q."/>
        </authorList>
    </citation>
    <scope>NUCLEOTIDE SEQUENCE [LARGE SCALE GENOMIC DNA]</scope>
    <source>
        <strain evidence="2">cv. Varoflay</strain>
    </source>
</reference>
<dbReference type="RefSeq" id="XP_021857983.1">
    <property type="nucleotide sequence ID" value="XM_022002291.2"/>
</dbReference>
<dbReference type="GeneID" id="110797195"/>
<dbReference type="GO" id="GO:0006952">
    <property type="term" value="P:defense response"/>
    <property type="evidence" value="ECO:0007669"/>
    <property type="project" value="InterPro"/>
</dbReference>
<evidence type="ECO:0000259" key="1">
    <source>
        <dbReference type="SMART" id="SM01037"/>
    </source>
</evidence>
<dbReference type="OrthoDB" id="1858121at2759"/>
<keyword evidence="2" id="KW-1185">Reference proteome</keyword>
<name>A0A9R0IYG4_SPIOL</name>
<dbReference type="Proteomes" id="UP000813463">
    <property type="component" value="Chromosome 5"/>
</dbReference>
<protein>
    <submittedName>
        <fullName evidence="3">MLP-like protein 43</fullName>
    </submittedName>
</protein>
<dbReference type="PANTHER" id="PTHR31907">
    <property type="entry name" value="MLP-LIKE PROTEIN 423"/>
    <property type="match status" value="1"/>
</dbReference>
<dbReference type="Gene3D" id="3.30.530.20">
    <property type="match status" value="1"/>
</dbReference>
<dbReference type="CDD" id="cd07816">
    <property type="entry name" value="Bet_v1-like"/>
    <property type="match status" value="1"/>
</dbReference>
<organism evidence="2 3">
    <name type="scientific">Spinacia oleracea</name>
    <name type="common">Spinach</name>
    <dbReference type="NCBI Taxonomy" id="3562"/>
    <lineage>
        <taxon>Eukaryota</taxon>
        <taxon>Viridiplantae</taxon>
        <taxon>Streptophyta</taxon>
        <taxon>Embryophyta</taxon>
        <taxon>Tracheophyta</taxon>
        <taxon>Spermatophyta</taxon>
        <taxon>Magnoliopsida</taxon>
        <taxon>eudicotyledons</taxon>
        <taxon>Gunneridae</taxon>
        <taxon>Pentapetalae</taxon>
        <taxon>Caryophyllales</taxon>
        <taxon>Chenopodiaceae</taxon>
        <taxon>Chenopodioideae</taxon>
        <taxon>Anserineae</taxon>
        <taxon>Spinacia</taxon>
    </lineage>
</organism>
<dbReference type="KEGG" id="soe:110797195"/>
<dbReference type="SMART" id="SM01037">
    <property type="entry name" value="Bet_v_1"/>
    <property type="match status" value="1"/>
</dbReference>
<dbReference type="Pfam" id="PF00407">
    <property type="entry name" value="Bet_v_1"/>
    <property type="match status" value="1"/>
</dbReference>
<dbReference type="InterPro" id="IPR023393">
    <property type="entry name" value="START-like_dom_sf"/>
</dbReference>
<evidence type="ECO:0000313" key="2">
    <source>
        <dbReference type="Proteomes" id="UP000813463"/>
    </source>
</evidence>
<feature type="domain" description="Bet v I/Major latex protein" evidence="1">
    <location>
        <begin position="3"/>
        <end position="154"/>
    </location>
</feature>
<accession>A0A9R0IYG4</accession>
<evidence type="ECO:0000313" key="3">
    <source>
        <dbReference type="RefSeq" id="XP_021857983.1"/>
    </source>
</evidence>
<sequence>MAGLKRTLEGEIEIRVAGGDVFHEIFQDTPHHFANIHPEFVHGCDLHDGAFGKPGSKICWDYTLDGKKQSAKQVLEVVDEENKVIRFKMLEGNLMEDYNDFVITYQVIPKGEEVCLVTWTFVYEKKHLGIPEPSSLMDELLKLATIVDDHHHSKDK</sequence>
<proteinExistence type="predicted"/>
<dbReference type="InterPro" id="IPR000916">
    <property type="entry name" value="Bet_v_I/MLP"/>
</dbReference>